<evidence type="ECO:0000313" key="11">
    <source>
        <dbReference type="EMBL" id="PHH55382.1"/>
    </source>
</evidence>
<dbReference type="InterPro" id="IPR003439">
    <property type="entry name" value="ABC_transporter-like_ATP-bd"/>
</dbReference>
<evidence type="ECO:0000256" key="3">
    <source>
        <dbReference type="ARBA" id="ARBA00022692"/>
    </source>
</evidence>
<dbReference type="SMART" id="SM00382">
    <property type="entry name" value="AAA"/>
    <property type="match status" value="1"/>
</dbReference>
<dbReference type="GO" id="GO:0006635">
    <property type="term" value="P:fatty acid beta-oxidation"/>
    <property type="evidence" value="ECO:0007669"/>
    <property type="project" value="TreeGrafter"/>
</dbReference>
<dbReference type="InterPro" id="IPR027417">
    <property type="entry name" value="P-loop_NTPase"/>
</dbReference>
<proteinExistence type="inferred from homology"/>
<dbReference type="GO" id="GO:0015910">
    <property type="term" value="P:long-chain fatty acid import into peroxisome"/>
    <property type="evidence" value="ECO:0007669"/>
    <property type="project" value="TreeGrafter"/>
</dbReference>
<feature type="transmembrane region" description="Helical" evidence="9">
    <location>
        <begin position="40"/>
        <end position="61"/>
    </location>
</feature>
<dbReference type="PANTHER" id="PTHR11384:SF67">
    <property type="entry name" value="ATP-BINDING CASSETTE SUB-FAMILY D MEMBER 1"/>
    <property type="match status" value="1"/>
</dbReference>
<dbReference type="InterPro" id="IPR017871">
    <property type="entry name" value="ABC_transporter-like_CS"/>
</dbReference>
<dbReference type="Proteomes" id="UP000222788">
    <property type="component" value="Unassembled WGS sequence"/>
</dbReference>
<evidence type="ECO:0000256" key="8">
    <source>
        <dbReference type="SAM" id="Coils"/>
    </source>
</evidence>
<accession>A0A2C5XH19</accession>
<dbReference type="InterPro" id="IPR011527">
    <property type="entry name" value="ABC1_TM_dom"/>
</dbReference>
<dbReference type="InterPro" id="IPR003593">
    <property type="entry name" value="AAA+_ATPase"/>
</dbReference>
<gene>
    <name evidence="11" type="primary">Abcd1</name>
    <name evidence="11" type="ORF">CFIMG_001042RA</name>
</gene>
<dbReference type="Gene3D" id="3.40.50.300">
    <property type="entry name" value="P-loop containing nucleotide triphosphate hydrolases"/>
    <property type="match status" value="1"/>
</dbReference>
<reference evidence="11 12" key="1">
    <citation type="journal article" date="2013" name="Fungal Biol.">
        <title>Analysis of microsatellite markers in the genome of the plant pathogen Ceratocystis fimbriata.</title>
        <authorList>
            <person name="Simpson M.C."/>
            <person name="Wilken P.M."/>
            <person name="Coetzee M.P."/>
            <person name="Wingfield M.J."/>
            <person name="Wingfield B.D."/>
        </authorList>
    </citation>
    <scope>NUCLEOTIDE SEQUENCE [LARGE SCALE GENOMIC DNA]</scope>
    <source>
        <strain evidence="11 12">CBS 114723</strain>
    </source>
</reference>
<dbReference type="AlphaFoldDB" id="A0A2C5XH19"/>
<feature type="transmembrane region" description="Helical" evidence="9">
    <location>
        <begin position="716"/>
        <end position="743"/>
    </location>
</feature>
<comment type="similarity">
    <text evidence="1">Belongs to the ABC transporter superfamily. ABCD family. Peroxisomal fatty acyl CoA transporter (TC 3.A.1.203) subfamily.</text>
</comment>
<dbReference type="CDD" id="cd03223">
    <property type="entry name" value="ABCD_peroxisomal_ALDP"/>
    <property type="match status" value="1"/>
</dbReference>
<evidence type="ECO:0000256" key="1">
    <source>
        <dbReference type="ARBA" id="ARBA00008575"/>
    </source>
</evidence>
<dbReference type="SUPFAM" id="SSF52540">
    <property type="entry name" value="P-loop containing nucleoside triphosphate hydrolases"/>
    <property type="match status" value="1"/>
</dbReference>
<evidence type="ECO:0000256" key="7">
    <source>
        <dbReference type="ARBA" id="ARBA00023136"/>
    </source>
</evidence>
<keyword evidence="12" id="KW-1185">Reference proteome</keyword>
<dbReference type="GO" id="GO:0016887">
    <property type="term" value="F:ATP hydrolysis activity"/>
    <property type="evidence" value="ECO:0007669"/>
    <property type="project" value="InterPro"/>
</dbReference>
<evidence type="ECO:0000313" key="12">
    <source>
        <dbReference type="Proteomes" id="UP000222788"/>
    </source>
</evidence>
<organism evidence="11 12">
    <name type="scientific">Ceratocystis fimbriata CBS 114723</name>
    <dbReference type="NCBI Taxonomy" id="1035309"/>
    <lineage>
        <taxon>Eukaryota</taxon>
        <taxon>Fungi</taxon>
        <taxon>Dikarya</taxon>
        <taxon>Ascomycota</taxon>
        <taxon>Pezizomycotina</taxon>
        <taxon>Sordariomycetes</taxon>
        <taxon>Hypocreomycetidae</taxon>
        <taxon>Microascales</taxon>
        <taxon>Ceratocystidaceae</taxon>
        <taxon>Ceratocystis</taxon>
    </lineage>
</organism>
<dbReference type="Pfam" id="PF00005">
    <property type="entry name" value="ABC_tran"/>
    <property type="match status" value="1"/>
</dbReference>
<keyword evidence="7 9" id="KW-0472">Membrane</keyword>
<dbReference type="GO" id="GO:0140359">
    <property type="term" value="F:ABC-type transporter activity"/>
    <property type="evidence" value="ECO:0007669"/>
    <property type="project" value="InterPro"/>
</dbReference>
<keyword evidence="2" id="KW-0813">Transport</keyword>
<evidence type="ECO:0000256" key="2">
    <source>
        <dbReference type="ARBA" id="ARBA00022448"/>
    </source>
</evidence>
<dbReference type="PROSITE" id="PS00211">
    <property type="entry name" value="ABC_TRANSPORTER_1"/>
    <property type="match status" value="1"/>
</dbReference>
<dbReference type="PANTHER" id="PTHR11384">
    <property type="entry name" value="ATP-BINDING CASSETTE, SUB-FAMILY D MEMBER"/>
    <property type="match status" value="1"/>
</dbReference>
<feature type="domain" description="ABC transporter" evidence="10">
    <location>
        <begin position="526"/>
        <end position="786"/>
    </location>
</feature>
<keyword evidence="3 9" id="KW-0812">Transmembrane</keyword>
<reference evidence="11 12" key="2">
    <citation type="journal article" date="2013" name="IMA Fungus">
        <title>IMA Genome-F 1: Ceratocystis fimbriata: Draft nuclear genome sequence for the plant pathogen, Ceratocystis fimbriata.</title>
        <authorList>
            <person name="Wilken P.M."/>
            <person name="Steenkamp E.T."/>
            <person name="Wingfield M.J."/>
            <person name="de Beer Z.W."/>
            <person name="Wingfield B.D."/>
        </authorList>
    </citation>
    <scope>NUCLEOTIDE SEQUENCE [LARGE SCALE GENOMIC DNA]</scope>
    <source>
        <strain evidence="11 12">CBS 114723</strain>
    </source>
</reference>
<dbReference type="PROSITE" id="PS50893">
    <property type="entry name" value="ABC_TRANSPORTER_2"/>
    <property type="match status" value="1"/>
</dbReference>
<name>A0A2C5XH19_9PEZI</name>
<dbReference type="InterPro" id="IPR050835">
    <property type="entry name" value="ABC_transporter_sub-D"/>
</dbReference>
<evidence type="ECO:0000256" key="6">
    <source>
        <dbReference type="ARBA" id="ARBA00022989"/>
    </source>
</evidence>
<keyword evidence="8" id="KW-0175">Coiled coil</keyword>
<sequence>MAVQSTLRHSAAEKAVIALINKYSTLFKSRLNRTSRATRLLGAISLLITIVLGGTGCRRWWKRRHLEREQGRKLVRTNSWLFNDDGSRTIYVPYKNDTSKVVIHTTKNLTFEAHRRLFLNPPRVSGLREGSVPGEQTRAGLNLAFLHQFLSLMSIMIPRWNSKEAGILLSHSAFLMLRTYMSLVVARLDGEIVRDLVTGNGKLFLWGIVKWCGIGSVASYTNATIKYLESKVSIAFRTRLTRYIHDLYLNDNLNYYKLSNLDGGVGHGADQFITQDLTQFCSSAAGLYSSLGKPFVDLCVFNYQLYQSLGPVAFVGLMSNYLLTANILRRLSPPFGKLKAVEGRKEGDFRSLHARLIANVEEIAFYGGSEMEKVFLNREFKSLKQFMEGIYMLKIRYNILEDFILKYSWSAYGYLLSALPVFFPAWGGLGGAMEMKDSAKGSRERSRMQDFITNKRLMLSLADAGGRMMYSIKDLSELAGYTSRVYTLISTMHRVHADSYQIRDGAAELYSLADVQGTTQKGFDGVRFENVPIVAPGLWPQGGEQLLDDLSMIVRPGEHLLISGPNGVGKSAISRVLAGLWPVYRGLVSRPKSTGEDGIMFLPQRPYLSIGTLRDQVIYPDGEVDMRSKRKSENDLKEILNAARLGYLPDREGGWDTRKEWKDVLSGGEKQRMGFARVLYHEPKFAVIDEGTSAVSSDVEGLLYETCKEHGISKSFVPFLLFLFYLELLLMSYFYYYIALITISTRASLKKYHTYNLVLGSGEQGNEWEFDRIGTDREKMQVEKEIQELRKQLGQVEQWKERRAQLEAELADVWTDRGEFLDAPEYLEREANATVDEVESVSEDTTAQK</sequence>
<dbReference type="EMBL" id="APWK03000012">
    <property type="protein sequence ID" value="PHH55382.1"/>
    <property type="molecule type" value="Genomic_DNA"/>
</dbReference>
<dbReference type="STRING" id="1035309.A0A2C5XH19"/>
<evidence type="ECO:0000256" key="9">
    <source>
        <dbReference type="SAM" id="Phobius"/>
    </source>
</evidence>
<protein>
    <submittedName>
        <fullName evidence="11">ATP-binding cassette sub-family D member 1</fullName>
    </submittedName>
</protein>
<dbReference type="GO" id="GO:0005524">
    <property type="term" value="F:ATP binding"/>
    <property type="evidence" value="ECO:0007669"/>
    <property type="project" value="UniProtKB-KW"/>
</dbReference>
<dbReference type="GO" id="GO:0042760">
    <property type="term" value="P:very long-chain fatty acid catabolic process"/>
    <property type="evidence" value="ECO:0007669"/>
    <property type="project" value="TreeGrafter"/>
</dbReference>
<dbReference type="Pfam" id="PF06472">
    <property type="entry name" value="ABC_membrane_2"/>
    <property type="match status" value="1"/>
</dbReference>
<evidence type="ECO:0000256" key="5">
    <source>
        <dbReference type="ARBA" id="ARBA00022840"/>
    </source>
</evidence>
<keyword evidence="5 11" id="KW-0067">ATP-binding</keyword>
<dbReference type="GO" id="GO:0007031">
    <property type="term" value="P:peroxisome organization"/>
    <property type="evidence" value="ECO:0007669"/>
    <property type="project" value="TreeGrafter"/>
</dbReference>
<evidence type="ECO:0000259" key="10">
    <source>
        <dbReference type="PROSITE" id="PS50893"/>
    </source>
</evidence>
<evidence type="ECO:0000256" key="4">
    <source>
        <dbReference type="ARBA" id="ARBA00022741"/>
    </source>
</evidence>
<dbReference type="GO" id="GO:0005324">
    <property type="term" value="F:long-chain fatty acid transmembrane transporter activity"/>
    <property type="evidence" value="ECO:0007669"/>
    <property type="project" value="TreeGrafter"/>
</dbReference>
<dbReference type="OrthoDB" id="422637at2759"/>
<dbReference type="GO" id="GO:0005778">
    <property type="term" value="C:peroxisomal membrane"/>
    <property type="evidence" value="ECO:0007669"/>
    <property type="project" value="TreeGrafter"/>
</dbReference>
<keyword evidence="4" id="KW-0547">Nucleotide-binding</keyword>
<keyword evidence="6 9" id="KW-1133">Transmembrane helix</keyword>
<comment type="caution">
    <text evidence="11">The sequence shown here is derived from an EMBL/GenBank/DDBJ whole genome shotgun (WGS) entry which is preliminary data.</text>
</comment>
<feature type="coiled-coil region" evidence="8">
    <location>
        <begin position="772"/>
        <end position="809"/>
    </location>
</feature>